<dbReference type="Proteomes" id="UP000499080">
    <property type="component" value="Unassembled WGS sequence"/>
</dbReference>
<dbReference type="EMBL" id="BGPR01130389">
    <property type="protein sequence ID" value="GBN44486.1"/>
    <property type="molecule type" value="Genomic_DNA"/>
</dbReference>
<keyword evidence="2" id="KW-1185">Reference proteome</keyword>
<protein>
    <recommendedName>
        <fullName evidence="3">Transposase domain-containing protein</fullName>
    </recommendedName>
</protein>
<dbReference type="AlphaFoldDB" id="A0A4Y2P3A0"/>
<dbReference type="OrthoDB" id="6437593at2759"/>
<reference evidence="1 2" key="1">
    <citation type="journal article" date="2019" name="Sci. Rep.">
        <title>Orb-weaving spider Araneus ventricosus genome elucidates the spidroin gene catalogue.</title>
        <authorList>
            <person name="Kono N."/>
            <person name="Nakamura H."/>
            <person name="Ohtoshi R."/>
            <person name="Moran D.A.P."/>
            <person name="Shinohara A."/>
            <person name="Yoshida Y."/>
            <person name="Fujiwara M."/>
            <person name="Mori M."/>
            <person name="Tomita M."/>
            <person name="Arakawa K."/>
        </authorList>
    </citation>
    <scope>NUCLEOTIDE SEQUENCE [LARGE SCALE GENOMIC DNA]</scope>
</reference>
<organism evidence="1 2">
    <name type="scientific">Araneus ventricosus</name>
    <name type="common">Orbweaver spider</name>
    <name type="synonym">Epeira ventricosa</name>
    <dbReference type="NCBI Taxonomy" id="182803"/>
    <lineage>
        <taxon>Eukaryota</taxon>
        <taxon>Metazoa</taxon>
        <taxon>Ecdysozoa</taxon>
        <taxon>Arthropoda</taxon>
        <taxon>Chelicerata</taxon>
        <taxon>Arachnida</taxon>
        <taxon>Araneae</taxon>
        <taxon>Araneomorphae</taxon>
        <taxon>Entelegynae</taxon>
        <taxon>Araneoidea</taxon>
        <taxon>Araneidae</taxon>
        <taxon>Araneus</taxon>
    </lineage>
</organism>
<evidence type="ECO:0000313" key="1">
    <source>
        <dbReference type="EMBL" id="GBN44486.1"/>
    </source>
</evidence>
<accession>A0A4Y2P3A0</accession>
<sequence>MSNRRECYSGQSKRTKYREIAEKANVIKQQLLDMGKIDSFDSDTLNLRQETQSKIQDPNTPSATLDNPKFSTSASFSFNTDNSSSSDSNLSSDSDFEVIAPNLTEQLHLWSQKHNISHAAITDLLHILKPYHSSLPLDSRTLLHTPRTVDVVSCDEGSFVYFGLEQNLVKRASCGLTSSNYPLIEKNIGLMNFSHNFLSVSVNVDGLPIHTSSTKSFWPLLCVVDQAINKNPIVVALYYGNSKPANANNFLRPFVEECKNLETNGILLNGVNYVFRVSCIIADSPARSFIKCIVGHNSLHGCEKCTQDGIYLGRTTWQYNKKTTLRTDALFKELVYEDHQRTKSVLSELDVGLVTQVPLDYMHLVCLGVVKRLVRVWVEKGPKKCKLNAHCIEKISFKLSVISQQHYPKEFSRRPRPIQMFKFWKATEYRSFILYLGPVVLCNILPKELYTHFMLLHCAIYILASDFWKMEVFRNYANELLHCFVENISMCYSKELLVYNFHNLLHLVSDVENFGCLDNFSAFPFENFMGNTIKRMVHAPNNPLQQVAKRLEEKNFCEDLPPKSKNIVTKKNGKITSIRLPKNNCVVSLTLADSCFLTKSDDIVIVKSIEDVGTSNCFKLCRDFFLSKDNFYTVPLESSRLGIYKLHSLQSSKVILSTNICRKCLLLPDFNIENKESFICFPYCNMDIFH</sequence>
<proteinExistence type="predicted"/>
<gene>
    <name evidence="1" type="ORF">AVEN_49933_1</name>
</gene>
<dbReference type="PANTHER" id="PTHR33053:SF26">
    <property type="entry name" value="TRANSPOSASE DOMAIN-CONTAINING PROTEIN"/>
    <property type="match status" value="1"/>
</dbReference>
<name>A0A4Y2P3A0_ARAVE</name>
<comment type="caution">
    <text evidence="1">The sequence shown here is derived from an EMBL/GenBank/DDBJ whole genome shotgun (WGS) entry which is preliminary data.</text>
</comment>
<evidence type="ECO:0008006" key="3">
    <source>
        <dbReference type="Google" id="ProtNLM"/>
    </source>
</evidence>
<evidence type="ECO:0000313" key="2">
    <source>
        <dbReference type="Proteomes" id="UP000499080"/>
    </source>
</evidence>
<dbReference type="PANTHER" id="PTHR33053">
    <property type="entry name" value="PROTEIN, PUTATIVE-RELATED"/>
    <property type="match status" value="1"/>
</dbReference>